<evidence type="ECO:0000256" key="3">
    <source>
        <dbReference type="SAM" id="MobiDB-lite"/>
    </source>
</evidence>
<name>A0ABY5MA73_9ACTN</name>
<dbReference type="SMART" id="SM00563">
    <property type="entry name" value="PlsC"/>
    <property type="match status" value="1"/>
</dbReference>
<dbReference type="InterPro" id="IPR002123">
    <property type="entry name" value="Plipid/glycerol_acylTrfase"/>
</dbReference>
<dbReference type="RefSeq" id="WP_232399069.1">
    <property type="nucleotide sequence ID" value="NZ_CP102173.1"/>
</dbReference>
<accession>A0ABY5MA73</accession>
<proteinExistence type="predicted"/>
<feature type="region of interest" description="Disordered" evidence="3">
    <location>
        <begin position="223"/>
        <end position="254"/>
    </location>
</feature>
<feature type="compositionally biased region" description="Basic and acidic residues" evidence="3">
    <location>
        <begin position="223"/>
        <end position="232"/>
    </location>
</feature>
<reference evidence="5 6" key="1">
    <citation type="submission" date="2022-08" db="EMBL/GenBank/DDBJ databases">
        <title>novel species in genus Aeromicrobium.</title>
        <authorList>
            <person name="Ye L."/>
        </authorList>
    </citation>
    <scope>NUCLEOTIDE SEQUENCE [LARGE SCALE GENOMIC DNA]</scope>
    <source>
        <strain evidence="6">zg-Y1379</strain>
    </source>
</reference>
<dbReference type="SUPFAM" id="SSF69593">
    <property type="entry name" value="Glycerol-3-phosphate (1)-acyltransferase"/>
    <property type="match status" value="1"/>
</dbReference>
<evidence type="ECO:0000256" key="1">
    <source>
        <dbReference type="ARBA" id="ARBA00022679"/>
    </source>
</evidence>
<dbReference type="Pfam" id="PF01553">
    <property type="entry name" value="Acyltransferase"/>
    <property type="match status" value="1"/>
</dbReference>
<keyword evidence="1" id="KW-0808">Transferase</keyword>
<dbReference type="PANTHER" id="PTHR10434">
    <property type="entry name" value="1-ACYL-SN-GLYCEROL-3-PHOSPHATE ACYLTRANSFERASE"/>
    <property type="match status" value="1"/>
</dbReference>
<organism evidence="5 6">
    <name type="scientific">Aeromicrobium wangtongii</name>
    <dbReference type="NCBI Taxonomy" id="2969247"/>
    <lineage>
        <taxon>Bacteria</taxon>
        <taxon>Bacillati</taxon>
        <taxon>Actinomycetota</taxon>
        <taxon>Actinomycetes</taxon>
        <taxon>Propionibacteriales</taxon>
        <taxon>Nocardioidaceae</taxon>
        <taxon>Aeromicrobium</taxon>
    </lineage>
</organism>
<feature type="domain" description="Phospholipid/glycerol acyltransferase" evidence="4">
    <location>
        <begin position="35"/>
        <end position="154"/>
    </location>
</feature>
<dbReference type="PANTHER" id="PTHR10434:SF11">
    <property type="entry name" value="1-ACYL-SN-GLYCEROL-3-PHOSPHATE ACYLTRANSFERASE"/>
    <property type="match status" value="1"/>
</dbReference>
<evidence type="ECO:0000256" key="2">
    <source>
        <dbReference type="ARBA" id="ARBA00023315"/>
    </source>
</evidence>
<gene>
    <name evidence="5" type="ORF">NQV15_06845</name>
</gene>
<protein>
    <submittedName>
        <fullName evidence="5">1-acyl-sn-glycerol-3-phosphate acyltransferase</fullName>
    </submittedName>
</protein>
<evidence type="ECO:0000313" key="6">
    <source>
        <dbReference type="Proteomes" id="UP001316184"/>
    </source>
</evidence>
<keyword evidence="6" id="KW-1185">Reference proteome</keyword>
<dbReference type="Proteomes" id="UP001316184">
    <property type="component" value="Chromosome"/>
</dbReference>
<dbReference type="CDD" id="cd07989">
    <property type="entry name" value="LPLAT_AGPAT-like"/>
    <property type="match status" value="1"/>
</dbReference>
<evidence type="ECO:0000259" key="4">
    <source>
        <dbReference type="SMART" id="SM00563"/>
    </source>
</evidence>
<dbReference type="GO" id="GO:0016746">
    <property type="term" value="F:acyltransferase activity"/>
    <property type="evidence" value="ECO:0007669"/>
    <property type="project" value="UniProtKB-KW"/>
</dbReference>
<keyword evidence="2 5" id="KW-0012">Acyltransferase</keyword>
<evidence type="ECO:0000313" key="5">
    <source>
        <dbReference type="EMBL" id="UUP15023.1"/>
    </source>
</evidence>
<sequence length="254" mass="28415">MFYWFLKFLALGPLLKLIFRPWAEGTENVPKEGAVILASNHLSYSDWLFMPLVIPRRVTFVAKAEYFEGSGLKGWLQKTFFSGAGQVPIDRTSGSAAAGAIKTQLRLLRDGEVCGIYPEGTRSHDGKLYRGRTGVARLALEAGVPVIPLAVIGTDVVAPPGKVFGRFARPGVRFGKPLDFSRYEGLQDDRYILRAITDEIMYEIMRLSDQEYVDLYAPDAKKRDQAREKEAAKQAAQEAARAESDEVWQEIRPQ</sequence>
<dbReference type="EMBL" id="CP102173">
    <property type="protein sequence ID" value="UUP15023.1"/>
    <property type="molecule type" value="Genomic_DNA"/>
</dbReference>